<gene>
    <name evidence="1" type="ORF">Hypma_000188</name>
</gene>
<keyword evidence="2" id="KW-1185">Reference proteome</keyword>
<evidence type="ECO:0000313" key="2">
    <source>
        <dbReference type="Proteomes" id="UP000076154"/>
    </source>
</evidence>
<reference evidence="1" key="1">
    <citation type="submission" date="2018-04" db="EMBL/GenBank/DDBJ databases">
        <title>Whole genome sequencing of Hypsizygus marmoreus.</title>
        <authorList>
            <person name="Choi I.-G."/>
            <person name="Min B."/>
            <person name="Kim J.-G."/>
            <person name="Kim S."/>
            <person name="Oh Y.-L."/>
            <person name="Kong W.-S."/>
            <person name="Park H."/>
            <person name="Jeong J."/>
            <person name="Song E.-S."/>
        </authorList>
    </citation>
    <scope>NUCLEOTIDE SEQUENCE [LARGE SCALE GENOMIC DNA]</scope>
    <source>
        <strain evidence="1">51987-8</strain>
    </source>
</reference>
<dbReference type="EMBL" id="LUEZ02000101">
    <property type="protein sequence ID" value="RDB18523.1"/>
    <property type="molecule type" value="Genomic_DNA"/>
</dbReference>
<feature type="non-terminal residue" evidence="1">
    <location>
        <position position="1"/>
    </location>
</feature>
<dbReference type="AlphaFoldDB" id="A0A369JFP0"/>
<dbReference type="InParanoid" id="A0A369JFP0"/>
<proteinExistence type="predicted"/>
<comment type="caution">
    <text evidence="1">The sequence shown here is derived from an EMBL/GenBank/DDBJ whole genome shotgun (WGS) entry which is preliminary data.</text>
</comment>
<protein>
    <submittedName>
        <fullName evidence="1">Uncharacterized protein</fullName>
    </submittedName>
</protein>
<sequence>FPRGLFTCFLCDKVVSKNVHLRFQIVFAPQNSVAPAVLVSS</sequence>
<organism evidence="1 2">
    <name type="scientific">Hypsizygus marmoreus</name>
    <name type="common">White beech mushroom</name>
    <name type="synonym">Agaricus marmoreus</name>
    <dbReference type="NCBI Taxonomy" id="39966"/>
    <lineage>
        <taxon>Eukaryota</taxon>
        <taxon>Fungi</taxon>
        <taxon>Dikarya</taxon>
        <taxon>Basidiomycota</taxon>
        <taxon>Agaricomycotina</taxon>
        <taxon>Agaricomycetes</taxon>
        <taxon>Agaricomycetidae</taxon>
        <taxon>Agaricales</taxon>
        <taxon>Tricholomatineae</taxon>
        <taxon>Lyophyllaceae</taxon>
        <taxon>Hypsizygus</taxon>
    </lineage>
</organism>
<accession>A0A369JFP0</accession>
<evidence type="ECO:0000313" key="1">
    <source>
        <dbReference type="EMBL" id="RDB18523.1"/>
    </source>
</evidence>
<dbReference type="Proteomes" id="UP000076154">
    <property type="component" value="Unassembled WGS sequence"/>
</dbReference>
<name>A0A369JFP0_HYPMA</name>
<dbReference type="OrthoDB" id="2685075at2759"/>